<feature type="domain" description="Protein kinase" evidence="8">
    <location>
        <begin position="17"/>
        <end position="285"/>
    </location>
</feature>
<feature type="binding site" evidence="6">
    <location>
        <position position="46"/>
    </location>
    <ligand>
        <name>ATP</name>
        <dbReference type="ChEBI" id="CHEBI:30616"/>
    </ligand>
</feature>
<keyword evidence="4 10" id="KW-0418">Kinase</keyword>
<feature type="compositionally biased region" description="Polar residues" evidence="7">
    <location>
        <begin position="477"/>
        <end position="489"/>
    </location>
</feature>
<dbReference type="PANTHER" id="PTHR24346">
    <property type="entry name" value="MAP/MICROTUBULE AFFINITY-REGULATING KINASE"/>
    <property type="match status" value="1"/>
</dbReference>
<accession>A0A1W4WJB8</accession>
<dbReference type="InParanoid" id="A0A1W4WJB8"/>
<evidence type="ECO:0000256" key="1">
    <source>
        <dbReference type="ARBA" id="ARBA00022527"/>
    </source>
</evidence>
<sequence length="763" mass="85028">MTLQGANHKLVSIGNYQLTGKRLGKGNFAKVEEAVHSILNTKVAIKIMDVSQIKEEYVVKNLYREARIMSQLQHPCIAALFQTMQNGNVYYIVSELAGGGDLCTFIKNQKNGKLEEKQTKVFARQLMSAVAHMHSIGIVHRDLKMENVMLNSLQTQIKIVDFGLSNVFSPDNPLRTHCGSPEYAAPELFVAGKSYGPEVDLWSLGVILYGMVVGQLPFLSNRDEQVTSQDRRKKLLEQINKGLSTPQKKALTSFSPEFKGMMGKLLVADSSKRLTIIELTNHPWATDKGRKLIKLNPGKKVDDRVRNVIVKQLSSLLKLDTMTIKYSLSTEPLGNIAGMYNLLSTKHRQMYGNNDGIMQVTSHHIPCYVTPRYGAGDSSRSESPNNKASNYLNNALAKKRETVQSAQMPKATLSKTSTTTTKRPASTNSPEKKSSSNTRKLVVKKSLLSEITPKKSSVATTAQKPNAKNIEVLHPRSAQQPKIHQTTPTNNNNNYNNNATVKDSKSRRASSSSSSNPCSVNSNSSKTTLIETDHNKIYITRSRRPMLTNNTHNMNYSKYNNCTADHSENTLNVTQKNIERSHNDYQVVHKAQMHKENRNHYQTLQDGNDYQRIHSANVTKDNKCNLDPNQKYFRPLTGPPLKFVSPQDRTVKRRSLLPVMKTQSTPTKGVTTITSALINQRNTALTMSKASTATIKKLNLARGDVPGGTIKTAANFKSPNVLKNFLNEPIARSIAGYVVNNIPEKLQYLKLIQGQPGENVLKK</sequence>
<proteinExistence type="predicted"/>
<name>A0A1W4WJB8_AGRPL</name>
<evidence type="ECO:0000256" key="3">
    <source>
        <dbReference type="ARBA" id="ARBA00022741"/>
    </source>
</evidence>
<keyword evidence="9" id="KW-1185">Reference proteome</keyword>
<dbReference type="Gene3D" id="1.10.510.10">
    <property type="entry name" value="Transferase(Phosphotransferase) domain 1"/>
    <property type="match status" value="1"/>
</dbReference>
<dbReference type="FunFam" id="1.10.510.10:FF:000571">
    <property type="entry name" value="Maternal embryonic leucine zipper kinase"/>
    <property type="match status" value="1"/>
</dbReference>
<keyword evidence="5 6" id="KW-0067">ATP-binding</keyword>
<feature type="compositionally biased region" description="Polar residues" evidence="7">
    <location>
        <begin position="454"/>
        <end position="466"/>
    </location>
</feature>
<dbReference type="PROSITE" id="PS00108">
    <property type="entry name" value="PROTEIN_KINASE_ST"/>
    <property type="match status" value="1"/>
</dbReference>
<dbReference type="GO" id="GO:0005524">
    <property type="term" value="F:ATP binding"/>
    <property type="evidence" value="ECO:0007669"/>
    <property type="project" value="UniProtKB-UniRule"/>
</dbReference>
<dbReference type="AlphaFoldDB" id="A0A1W4WJB8"/>
<evidence type="ECO:0000259" key="8">
    <source>
        <dbReference type="PROSITE" id="PS50011"/>
    </source>
</evidence>
<evidence type="ECO:0000256" key="7">
    <source>
        <dbReference type="SAM" id="MobiDB-lite"/>
    </source>
</evidence>
<evidence type="ECO:0000256" key="5">
    <source>
        <dbReference type="ARBA" id="ARBA00022840"/>
    </source>
</evidence>
<evidence type="ECO:0000256" key="2">
    <source>
        <dbReference type="ARBA" id="ARBA00022679"/>
    </source>
</evidence>
<evidence type="ECO:0000313" key="10">
    <source>
        <dbReference type="RefSeq" id="XP_018324031.1"/>
    </source>
</evidence>
<dbReference type="STRING" id="224129.A0A1W4WJB8"/>
<feature type="compositionally biased region" description="Low complexity" evidence="7">
    <location>
        <begin position="409"/>
        <end position="427"/>
    </location>
</feature>
<dbReference type="CDD" id="cd14003">
    <property type="entry name" value="STKc_AMPK-like"/>
    <property type="match status" value="1"/>
</dbReference>
<dbReference type="GO" id="GO:0005737">
    <property type="term" value="C:cytoplasm"/>
    <property type="evidence" value="ECO:0007669"/>
    <property type="project" value="TreeGrafter"/>
</dbReference>
<dbReference type="Pfam" id="PF00069">
    <property type="entry name" value="Pkinase"/>
    <property type="match status" value="1"/>
</dbReference>
<dbReference type="InterPro" id="IPR008271">
    <property type="entry name" value="Ser/Thr_kinase_AS"/>
</dbReference>
<dbReference type="PANTHER" id="PTHR24346:SF82">
    <property type="entry name" value="KP78A-RELATED"/>
    <property type="match status" value="1"/>
</dbReference>
<feature type="compositionally biased region" description="Low complexity" evidence="7">
    <location>
        <begin position="509"/>
        <end position="525"/>
    </location>
</feature>
<dbReference type="PROSITE" id="PS50011">
    <property type="entry name" value="PROTEIN_KINASE_DOM"/>
    <property type="match status" value="1"/>
</dbReference>
<dbReference type="GeneID" id="108736193"/>
<keyword evidence="3 6" id="KW-0547">Nucleotide-binding</keyword>
<dbReference type="PROSITE" id="PS00107">
    <property type="entry name" value="PROTEIN_KINASE_ATP"/>
    <property type="match status" value="1"/>
</dbReference>
<dbReference type="Proteomes" id="UP000192223">
    <property type="component" value="Unplaced"/>
</dbReference>
<evidence type="ECO:0000313" key="9">
    <source>
        <dbReference type="Proteomes" id="UP000192223"/>
    </source>
</evidence>
<dbReference type="KEGG" id="apln:108736193"/>
<keyword evidence="2" id="KW-0808">Transferase</keyword>
<evidence type="ECO:0000256" key="4">
    <source>
        <dbReference type="ARBA" id="ARBA00022777"/>
    </source>
</evidence>
<dbReference type="GO" id="GO:0035556">
    <property type="term" value="P:intracellular signal transduction"/>
    <property type="evidence" value="ECO:0007669"/>
    <property type="project" value="TreeGrafter"/>
</dbReference>
<dbReference type="InterPro" id="IPR011009">
    <property type="entry name" value="Kinase-like_dom_sf"/>
</dbReference>
<dbReference type="InterPro" id="IPR000719">
    <property type="entry name" value="Prot_kinase_dom"/>
</dbReference>
<dbReference type="SMART" id="SM00220">
    <property type="entry name" value="S_TKc"/>
    <property type="match status" value="1"/>
</dbReference>
<dbReference type="RefSeq" id="XP_018324031.1">
    <property type="nucleotide sequence ID" value="XM_018468529.1"/>
</dbReference>
<dbReference type="GO" id="GO:0004674">
    <property type="term" value="F:protein serine/threonine kinase activity"/>
    <property type="evidence" value="ECO:0007669"/>
    <property type="project" value="UniProtKB-KW"/>
</dbReference>
<dbReference type="SUPFAM" id="SSF56112">
    <property type="entry name" value="Protein kinase-like (PK-like)"/>
    <property type="match status" value="1"/>
</dbReference>
<reference evidence="10" key="1">
    <citation type="submission" date="2025-08" db="UniProtKB">
        <authorList>
            <consortium name="RefSeq"/>
        </authorList>
    </citation>
    <scope>IDENTIFICATION</scope>
    <source>
        <tissue evidence="10">Entire body</tissue>
    </source>
</reference>
<organism evidence="9 10">
    <name type="scientific">Agrilus planipennis</name>
    <name type="common">Emerald ash borer</name>
    <name type="synonym">Agrilus marcopoli</name>
    <dbReference type="NCBI Taxonomy" id="224129"/>
    <lineage>
        <taxon>Eukaryota</taxon>
        <taxon>Metazoa</taxon>
        <taxon>Ecdysozoa</taxon>
        <taxon>Arthropoda</taxon>
        <taxon>Hexapoda</taxon>
        <taxon>Insecta</taxon>
        <taxon>Pterygota</taxon>
        <taxon>Neoptera</taxon>
        <taxon>Endopterygota</taxon>
        <taxon>Coleoptera</taxon>
        <taxon>Polyphaga</taxon>
        <taxon>Elateriformia</taxon>
        <taxon>Buprestoidea</taxon>
        <taxon>Buprestidae</taxon>
        <taxon>Agrilinae</taxon>
        <taxon>Agrilus</taxon>
    </lineage>
</organism>
<dbReference type="OrthoDB" id="193931at2759"/>
<evidence type="ECO:0000256" key="6">
    <source>
        <dbReference type="PROSITE-ProRule" id="PRU10141"/>
    </source>
</evidence>
<gene>
    <name evidence="10" type="primary">LOC108736193</name>
</gene>
<feature type="region of interest" description="Disordered" evidence="7">
    <location>
        <begin position="400"/>
        <end position="527"/>
    </location>
</feature>
<protein>
    <submittedName>
        <fullName evidence="10">5'-AMP-activated serine/threonine-protein kinase catalytic subunit alpha isoform X1</fullName>
    </submittedName>
</protein>
<dbReference type="InterPro" id="IPR017441">
    <property type="entry name" value="Protein_kinase_ATP_BS"/>
</dbReference>
<keyword evidence="1" id="KW-0723">Serine/threonine-protein kinase</keyword>